<dbReference type="EMBL" id="FMZO01000029">
    <property type="protein sequence ID" value="SDE25077.1"/>
    <property type="molecule type" value="Genomic_DNA"/>
</dbReference>
<feature type="transmembrane region" description="Helical" evidence="1">
    <location>
        <begin position="43"/>
        <end position="61"/>
    </location>
</feature>
<dbReference type="STRING" id="1285928.SAMN04487894_12913"/>
<protein>
    <submittedName>
        <fullName evidence="2">Hydroxylaminobenzene mutase</fullName>
    </submittedName>
</protein>
<evidence type="ECO:0000313" key="2">
    <source>
        <dbReference type="EMBL" id="SDE25077.1"/>
    </source>
</evidence>
<gene>
    <name evidence="2" type="ORF">SAMN04487894_12913</name>
</gene>
<keyword evidence="1" id="KW-0812">Transmembrane</keyword>
<feature type="transmembrane region" description="Helical" evidence="1">
    <location>
        <begin position="73"/>
        <end position="97"/>
    </location>
</feature>
<sequence length="148" mass="15963">MENQASTKQSGKLLFLGLLLFLLGLIIGLFVHNMANPRMALSAHLEGVMNGIFLMVLGLIWKRIRLSKKALAITFWLAVYGTFANLAAVIIAAVTGFGKMMPLAGGQEGPAFLDGVISFLLVSLSLCMVAVCILSLTGVYRHMKQGHE</sequence>
<feature type="transmembrane region" description="Helical" evidence="1">
    <location>
        <begin position="117"/>
        <end position="140"/>
    </location>
</feature>
<organism evidence="2 3">
    <name type="scientific">Niabella drilacis (strain DSM 25811 / CCM 8410 / CCUG 62505 / LMG 26954 / E90)</name>
    <dbReference type="NCBI Taxonomy" id="1285928"/>
    <lineage>
        <taxon>Bacteria</taxon>
        <taxon>Pseudomonadati</taxon>
        <taxon>Bacteroidota</taxon>
        <taxon>Chitinophagia</taxon>
        <taxon>Chitinophagales</taxon>
        <taxon>Chitinophagaceae</taxon>
        <taxon>Niabella</taxon>
    </lineage>
</organism>
<proteinExistence type="predicted"/>
<dbReference type="AlphaFoldDB" id="A0A1G7BDN8"/>
<evidence type="ECO:0000313" key="3">
    <source>
        <dbReference type="Proteomes" id="UP000198757"/>
    </source>
</evidence>
<keyword evidence="3" id="KW-1185">Reference proteome</keyword>
<reference evidence="3" key="1">
    <citation type="submission" date="2016-10" db="EMBL/GenBank/DDBJ databases">
        <authorList>
            <person name="Varghese N."/>
            <person name="Submissions S."/>
        </authorList>
    </citation>
    <scope>NUCLEOTIDE SEQUENCE [LARGE SCALE GENOMIC DNA]</scope>
    <source>
        <strain evidence="3">DSM 25811 / CCM 8410 / LMG 26954 / E90</strain>
    </source>
</reference>
<dbReference type="InterPro" id="IPR058965">
    <property type="entry name" value="SOI/HabA-like"/>
</dbReference>
<keyword evidence="1" id="KW-0472">Membrane</keyword>
<evidence type="ECO:0000256" key="1">
    <source>
        <dbReference type="SAM" id="Phobius"/>
    </source>
</evidence>
<name>A0A1G7BDN8_NIADE</name>
<feature type="transmembrane region" description="Helical" evidence="1">
    <location>
        <begin position="12"/>
        <end position="31"/>
    </location>
</feature>
<dbReference type="OrthoDB" id="7619962at2"/>
<accession>A0A1G7BDN8</accession>
<dbReference type="RefSeq" id="WP_090393521.1">
    <property type="nucleotide sequence ID" value="NZ_FMZO01000029.1"/>
</dbReference>
<keyword evidence="1" id="KW-1133">Transmembrane helix</keyword>
<dbReference type="Pfam" id="PF26512">
    <property type="entry name" value="SOI"/>
    <property type="match status" value="1"/>
</dbReference>
<dbReference type="Proteomes" id="UP000198757">
    <property type="component" value="Unassembled WGS sequence"/>
</dbReference>